<evidence type="ECO:0000313" key="6">
    <source>
        <dbReference type="EMBL" id="PCK33423.1"/>
    </source>
</evidence>
<keyword evidence="2" id="KW-0963">Cytoplasm</keyword>
<evidence type="ECO:0000256" key="4">
    <source>
        <dbReference type="SAM" id="SignalP"/>
    </source>
</evidence>
<dbReference type="Gene3D" id="1.10.1740.110">
    <property type="match status" value="1"/>
</dbReference>
<gene>
    <name evidence="6" type="ORF">CEX98_01465</name>
</gene>
<evidence type="ECO:0000259" key="5">
    <source>
        <dbReference type="Pfam" id="PF00561"/>
    </source>
</evidence>
<feature type="chain" id="PRO_5012156059" description="Probable acyltransferase" evidence="4">
    <location>
        <begin position="25"/>
        <end position="398"/>
    </location>
</feature>
<dbReference type="EC" id="2.3.1.-" evidence="2"/>
<dbReference type="PANTHER" id="PTHR32268">
    <property type="entry name" value="HOMOSERINE O-ACETYLTRANSFERASE"/>
    <property type="match status" value="1"/>
</dbReference>
<keyword evidence="2" id="KW-0028">Amino-acid biosynthesis</keyword>
<dbReference type="HAMAP" id="MF_00296">
    <property type="entry name" value="MetX_acyltransf"/>
    <property type="match status" value="1"/>
</dbReference>
<accession>A0A2A5JVB4</accession>
<dbReference type="PANTHER" id="PTHR32268:SF11">
    <property type="entry name" value="HOMOSERINE O-ACETYLTRANSFERASE"/>
    <property type="match status" value="1"/>
</dbReference>
<dbReference type="RefSeq" id="WP_099640373.1">
    <property type="nucleotide sequence ID" value="NZ_NKHF01000007.1"/>
</dbReference>
<name>A0A2A5JVB4_PSEO7</name>
<keyword evidence="4" id="KW-0732">Signal</keyword>
<feature type="domain" description="AB hydrolase-1" evidence="5">
    <location>
        <begin position="143"/>
        <end position="379"/>
    </location>
</feature>
<reference evidence="7" key="1">
    <citation type="journal article" date="2019" name="Genome Announc.">
        <title>Draft Genome Sequence of Pseudoalteromonas piscicida Strain 36Y ROTHPW, an Hypersaline Seawater Isolate from the South Coast of Sonora, Mexico.</title>
        <authorList>
            <person name="Sanchez-Diaz R."/>
            <person name="Molina-Garza Z.J."/>
            <person name="Cruz-Suarez L.E."/>
            <person name="Selvin J."/>
            <person name="Kiran G.S."/>
            <person name="Ibarra-Gamez J.C."/>
            <person name="Gomez-Gil B."/>
            <person name="Galaviz-Silva L."/>
        </authorList>
    </citation>
    <scope>NUCLEOTIDE SEQUENCE [LARGE SCALE GENOMIC DNA]</scope>
    <source>
        <strain evidence="7">36Y_RITHPW</strain>
    </source>
</reference>
<feature type="active site" description="Nucleophile" evidence="3">
    <location>
        <position position="182"/>
    </location>
</feature>
<evidence type="ECO:0000256" key="2">
    <source>
        <dbReference type="HAMAP-Rule" id="MF_00296"/>
    </source>
</evidence>
<dbReference type="PIRSF" id="PIRSF000443">
    <property type="entry name" value="Homoser_Ac_trans"/>
    <property type="match status" value="1"/>
</dbReference>
<dbReference type="InterPro" id="IPR008220">
    <property type="entry name" value="HAT_MetX-like"/>
</dbReference>
<dbReference type="Proteomes" id="UP000228621">
    <property type="component" value="Unassembled WGS sequence"/>
</dbReference>
<evidence type="ECO:0000313" key="7">
    <source>
        <dbReference type="Proteomes" id="UP000228621"/>
    </source>
</evidence>
<keyword evidence="1 2" id="KW-0808">Transferase</keyword>
<evidence type="ECO:0000256" key="3">
    <source>
        <dbReference type="PIRSR" id="PIRSR000443-1"/>
    </source>
</evidence>
<protein>
    <recommendedName>
        <fullName evidence="2">Probable acyltransferase</fullName>
        <ecNumber evidence="2">2.3.1.-</ecNumber>
    </recommendedName>
</protein>
<dbReference type="GO" id="GO:0009092">
    <property type="term" value="P:homoserine metabolic process"/>
    <property type="evidence" value="ECO:0007669"/>
    <property type="project" value="TreeGrafter"/>
</dbReference>
<comment type="subunit">
    <text evidence="2">Homodimer.</text>
</comment>
<dbReference type="InterPro" id="IPR029058">
    <property type="entry name" value="AB_hydrolase_fold"/>
</dbReference>
<dbReference type="Pfam" id="PF00561">
    <property type="entry name" value="Abhydrolase_1"/>
    <property type="match status" value="1"/>
</dbReference>
<keyword evidence="7" id="KW-1185">Reference proteome</keyword>
<dbReference type="Gene3D" id="3.40.50.1820">
    <property type="entry name" value="alpha/beta hydrolase"/>
    <property type="match status" value="1"/>
</dbReference>
<comment type="caution">
    <text evidence="2">Lacks conserved residue(s) required for the propagation of feature annotation.</text>
</comment>
<organism evidence="6 7">
    <name type="scientific">Pseudoalteromonas piscicida</name>
    <dbReference type="NCBI Taxonomy" id="43662"/>
    <lineage>
        <taxon>Bacteria</taxon>
        <taxon>Pseudomonadati</taxon>
        <taxon>Pseudomonadota</taxon>
        <taxon>Gammaproteobacteria</taxon>
        <taxon>Alteromonadales</taxon>
        <taxon>Pseudoalteromonadaceae</taxon>
        <taxon>Pseudoalteromonas</taxon>
    </lineage>
</organism>
<sequence>MKCISHSILGVIAAASLLASSVFAATPENTMLVKKQVFETDNFATFNGETIKKVRVGWESYGTLNEDKSNVILITHYFSGNSHAAGKYAPDDAQAGYWDKIIGPGKAIDTNKFFVISSDTLVNAGVHMPNVITTGPATINPDTNKPYGLDFPVVTVRDFVNVQKALLESLGIDKLYAVIGPSMGSIQAIEWAAAYPDKVERMVSVIGMAQADAWTTAALEQWSLPIKADPNWAQGNYYDAKAPLVGIRNSLMLITQQAMHPKIFNQLNSQYSPLEEAPMHDITADFSAVNWLKEAATSRAKMVDANHILYLVRACQLFVAGFDGKLENGLKKITAKTLFLPASNDVLLMPYMAKLPHQLLKKMGKNSQYDEIPGSWGHLDGVYGVQAKADVLAEFLAQ</sequence>
<dbReference type="GO" id="GO:0009086">
    <property type="term" value="P:methionine biosynthetic process"/>
    <property type="evidence" value="ECO:0007669"/>
    <property type="project" value="TreeGrafter"/>
</dbReference>
<dbReference type="InterPro" id="IPR000073">
    <property type="entry name" value="AB_hydrolase_1"/>
</dbReference>
<dbReference type="GO" id="GO:0005737">
    <property type="term" value="C:cytoplasm"/>
    <property type="evidence" value="ECO:0007669"/>
    <property type="project" value="UniProtKB-SubCell"/>
</dbReference>
<feature type="active site" evidence="2 3">
    <location>
        <position position="345"/>
    </location>
</feature>
<proteinExistence type="inferred from homology"/>
<comment type="similarity">
    <text evidence="2">Belongs to the AB hydrolase superfamily. MetX family.</text>
</comment>
<dbReference type="AlphaFoldDB" id="A0A2A5JVB4"/>
<dbReference type="SUPFAM" id="SSF53474">
    <property type="entry name" value="alpha/beta-Hydrolases"/>
    <property type="match status" value="1"/>
</dbReference>
<keyword evidence="2" id="KW-0012">Acyltransferase</keyword>
<comment type="caution">
    <text evidence="6">The sequence shown here is derived from an EMBL/GenBank/DDBJ whole genome shotgun (WGS) entry which is preliminary data.</text>
</comment>
<dbReference type="OrthoDB" id="9800754at2"/>
<dbReference type="EMBL" id="NKHF01000007">
    <property type="protein sequence ID" value="PCK33423.1"/>
    <property type="molecule type" value="Genomic_DNA"/>
</dbReference>
<comment type="subcellular location">
    <subcellularLocation>
        <location evidence="2">Cytoplasm</location>
    </subcellularLocation>
</comment>
<dbReference type="GO" id="GO:0004414">
    <property type="term" value="F:homoserine O-acetyltransferase activity"/>
    <property type="evidence" value="ECO:0007669"/>
    <property type="project" value="TreeGrafter"/>
</dbReference>
<evidence type="ECO:0000256" key="1">
    <source>
        <dbReference type="ARBA" id="ARBA00022679"/>
    </source>
</evidence>
<dbReference type="NCBIfam" id="NF005262">
    <property type="entry name" value="PRK06765.1"/>
    <property type="match status" value="1"/>
</dbReference>
<feature type="active site" evidence="3">
    <location>
        <position position="378"/>
    </location>
</feature>
<feature type="signal peptide" evidence="4">
    <location>
        <begin position="1"/>
        <end position="24"/>
    </location>
</feature>